<dbReference type="InterPro" id="IPR036259">
    <property type="entry name" value="MFS_trans_sf"/>
</dbReference>
<keyword evidence="2" id="KW-0813">Transport</keyword>
<evidence type="ECO:0000256" key="4">
    <source>
        <dbReference type="ARBA" id="ARBA00022847"/>
    </source>
</evidence>
<dbReference type="GO" id="GO:0015293">
    <property type="term" value="F:symporter activity"/>
    <property type="evidence" value="ECO:0007669"/>
    <property type="project" value="UniProtKB-KW"/>
</dbReference>
<evidence type="ECO:0000256" key="5">
    <source>
        <dbReference type="ARBA" id="ARBA00022989"/>
    </source>
</evidence>
<comment type="subcellular location">
    <subcellularLocation>
        <location evidence="1">Membrane</location>
        <topology evidence="1">Multi-pass membrane protein</topology>
    </subcellularLocation>
</comment>
<feature type="domain" description="Major facilitator superfamily (MFS) profile" evidence="8">
    <location>
        <begin position="38"/>
        <end position="485"/>
    </location>
</feature>
<dbReference type="InterPro" id="IPR020846">
    <property type="entry name" value="MFS_dom"/>
</dbReference>
<dbReference type="FunFam" id="1.20.1250.20:FF:000003">
    <property type="entry name" value="Solute carrier family 17 member 3"/>
    <property type="match status" value="1"/>
</dbReference>
<keyword evidence="3 7" id="KW-0812">Transmembrane</keyword>
<dbReference type="AlphaFoldDB" id="A0AAN7V8P5"/>
<evidence type="ECO:0000259" key="8">
    <source>
        <dbReference type="PROSITE" id="PS50850"/>
    </source>
</evidence>
<evidence type="ECO:0000256" key="7">
    <source>
        <dbReference type="SAM" id="Phobius"/>
    </source>
</evidence>
<organism evidence="9 10">
    <name type="scientific">Pyrocoelia pectoralis</name>
    <dbReference type="NCBI Taxonomy" id="417401"/>
    <lineage>
        <taxon>Eukaryota</taxon>
        <taxon>Metazoa</taxon>
        <taxon>Ecdysozoa</taxon>
        <taxon>Arthropoda</taxon>
        <taxon>Hexapoda</taxon>
        <taxon>Insecta</taxon>
        <taxon>Pterygota</taxon>
        <taxon>Neoptera</taxon>
        <taxon>Endopterygota</taxon>
        <taxon>Coleoptera</taxon>
        <taxon>Polyphaga</taxon>
        <taxon>Elateriformia</taxon>
        <taxon>Elateroidea</taxon>
        <taxon>Lampyridae</taxon>
        <taxon>Lampyrinae</taxon>
        <taxon>Pyrocoelia</taxon>
    </lineage>
</organism>
<reference evidence="9 10" key="1">
    <citation type="journal article" date="2024" name="Insects">
        <title>An Improved Chromosome-Level Genome Assembly of the Firefly Pyrocoelia pectoralis.</title>
        <authorList>
            <person name="Fu X."/>
            <person name="Meyer-Rochow V.B."/>
            <person name="Ballantyne L."/>
            <person name="Zhu X."/>
        </authorList>
    </citation>
    <scope>NUCLEOTIDE SEQUENCE [LARGE SCALE GENOMIC DNA]</scope>
    <source>
        <strain evidence="9">XCY_ONT2</strain>
    </source>
</reference>
<evidence type="ECO:0000256" key="1">
    <source>
        <dbReference type="ARBA" id="ARBA00004141"/>
    </source>
</evidence>
<protein>
    <recommendedName>
        <fullName evidence="8">Major facilitator superfamily (MFS) profile domain-containing protein</fullName>
    </recommendedName>
</protein>
<dbReference type="Pfam" id="PF07690">
    <property type="entry name" value="MFS_1"/>
    <property type="match status" value="1"/>
</dbReference>
<feature type="transmembrane region" description="Helical" evidence="7">
    <location>
        <begin position="332"/>
        <end position="353"/>
    </location>
</feature>
<dbReference type="EMBL" id="JAVRBK010000007">
    <property type="protein sequence ID" value="KAK5641043.1"/>
    <property type="molecule type" value="Genomic_DNA"/>
</dbReference>
<feature type="transmembrane region" description="Helical" evidence="7">
    <location>
        <begin position="167"/>
        <end position="192"/>
    </location>
</feature>
<keyword evidence="5 7" id="KW-1133">Transmembrane helix</keyword>
<dbReference type="PANTHER" id="PTHR11662">
    <property type="entry name" value="SOLUTE CARRIER FAMILY 17"/>
    <property type="match status" value="1"/>
</dbReference>
<feature type="transmembrane region" description="Helical" evidence="7">
    <location>
        <begin position="231"/>
        <end position="252"/>
    </location>
</feature>
<keyword evidence="10" id="KW-1185">Reference proteome</keyword>
<proteinExistence type="predicted"/>
<feature type="transmembrane region" description="Helical" evidence="7">
    <location>
        <begin position="41"/>
        <end position="64"/>
    </location>
</feature>
<feature type="transmembrane region" description="Helical" evidence="7">
    <location>
        <begin position="423"/>
        <end position="446"/>
    </location>
</feature>
<accession>A0AAN7V8P5</accession>
<dbReference type="SUPFAM" id="SSF103473">
    <property type="entry name" value="MFS general substrate transporter"/>
    <property type="match status" value="1"/>
</dbReference>
<keyword evidence="4" id="KW-0769">Symport</keyword>
<dbReference type="PANTHER" id="PTHR11662:SF77">
    <property type="entry name" value="MAJOR FACILITATOR SUPERFAMILY TRANSPORTER 17, ISOFORM F"/>
    <property type="match status" value="1"/>
</dbReference>
<feature type="transmembrane region" description="Helical" evidence="7">
    <location>
        <begin position="115"/>
        <end position="137"/>
    </location>
</feature>
<feature type="transmembrane region" description="Helical" evidence="7">
    <location>
        <begin position="458"/>
        <end position="480"/>
    </location>
</feature>
<sequence>MTEKNKKTEIPIITLLKLFRFCLIYSRFFNMIRARVELYILSLLVIVVTKLNLSVGNLTILAMVKEHHNNVVPKMSDENICNKSGNWSENVMNLNSTKFLQDYGGSLEWSDDVQFLFLTSPYISYIVSQIFGGYATYKFGTRNLISCSLLAISLCNVLISFGSKLHYIVAILLQLVQGFAQGLVWPGLYDLIAYWIPINERCRFVSCFQGGSIGTMLSEILPGLITSSIGWEHAFGISSILGLVICLPWYLLVRNAPELHPRISMEELNYIVANRGKPCHKNTIPWKCMICSLPLWVIVISAFGRMWITTIIEMYGPSYLKRSLGLDAQTNGIYSGIIYFASYISSLIFAYIADKLAIRDVVKLLTNRKLLTAVGQVPPSLLMILMVYIHCQIPALLTVWAILQLLLSANGATVNVVDVTPNFAAPAISLVNIVSTTPRIFATLFVKFCTQHEVVLDACYYMFIIAGAINLISYVPYLLFASCEVQTWNNVAEETAGQSEETKLLDK</sequence>
<evidence type="ECO:0000256" key="3">
    <source>
        <dbReference type="ARBA" id="ARBA00022692"/>
    </source>
</evidence>
<dbReference type="GO" id="GO:0006820">
    <property type="term" value="P:monoatomic anion transport"/>
    <property type="evidence" value="ECO:0007669"/>
    <property type="project" value="TreeGrafter"/>
</dbReference>
<dbReference type="InterPro" id="IPR050382">
    <property type="entry name" value="MFS_Na/Anion_cotransporter"/>
</dbReference>
<keyword evidence="6 7" id="KW-0472">Membrane</keyword>
<evidence type="ECO:0000256" key="6">
    <source>
        <dbReference type="ARBA" id="ARBA00023136"/>
    </source>
</evidence>
<gene>
    <name evidence="9" type="ORF">RI129_009590</name>
</gene>
<dbReference type="GO" id="GO:0016020">
    <property type="term" value="C:membrane"/>
    <property type="evidence" value="ECO:0007669"/>
    <property type="project" value="UniProtKB-SubCell"/>
</dbReference>
<dbReference type="InterPro" id="IPR011701">
    <property type="entry name" value="MFS"/>
</dbReference>
<feature type="transmembrane region" description="Helical" evidence="7">
    <location>
        <begin position="204"/>
        <end position="225"/>
    </location>
</feature>
<comment type="caution">
    <text evidence="9">The sequence shown here is derived from an EMBL/GenBank/DDBJ whole genome shotgun (WGS) entry which is preliminary data.</text>
</comment>
<dbReference type="PROSITE" id="PS50850">
    <property type="entry name" value="MFS"/>
    <property type="match status" value="1"/>
</dbReference>
<feature type="transmembrane region" description="Helical" evidence="7">
    <location>
        <begin position="381"/>
        <end position="403"/>
    </location>
</feature>
<dbReference type="Proteomes" id="UP001329430">
    <property type="component" value="Chromosome 7"/>
</dbReference>
<name>A0AAN7V8P5_9COLE</name>
<evidence type="ECO:0000313" key="9">
    <source>
        <dbReference type="EMBL" id="KAK5641043.1"/>
    </source>
</evidence>
<dbReference type="Gene3D" id="1.20.1250.20">
    <property type="entry name" value="MFS general substrate transporter like domains"/>
    <property type="match status" value="2"/>
</dbReference>
<evidence type="ECO:0000256" key="2">
    <source>
        <dbReference type="ARBA" id="ARBA00022448"/>
    </source>
</evidence>
<feature type="transmembrane region" description="Helical" evidence="7">
    <location>
        <begin position="144"/>
        <end position="161"/>
    </location>
</feature>
<feature type="transmembrane region" description="Helical" evidence="7">
    <location>
        <begin position="290"/>
        <end position="312"/>
    </location>
</feature>
<evidence type="ECO:0000313" key="10">
    <source>
        <dbReference type="Proteomes" id="UP001329430"/>
    </source>
</evidence>